<dbReference type="GeneID" id="83038380"/>
<feature type="compositionally biased region" description="Low complexity" evidence="1">
    <location>
        <begin position="208"/>
        <end position="235"/>
    </location>
</feature>
<evidence type="ECO:0000259" key="3">
    <source>
        <dbReference type="Pfam" id="PF13590"/>
    </source>
</evidence>
<evidence type="ECO:0000256" key="2">
    <source>
        <dbReference type="SAM" id="SignalP"/>
    </source>
</evidence>
<feature type="chain" id="PRO_5012437267" description="DUF4136 domain-containing protein" evidence="2">
    <location>
        <begin position="24"/>
        <end position="235"/>
    </location>
</feature>
<gene>
    <name evidence="4" type="ORF">B5M06_03490</name>
</gene>
<feature type="region of interest" description="Disordered" evidence="1">
    <location>
        <begin position="206"/>
        <end position="235"/>
    </location>
</feature>
<reference evidence="4 5" key="1">
    <citation type="submission" date="2017-03" db="EMBL/GenBank/DDBJ databases">
        <title>Rapid Whole Genome Sequencing of Comamonas kerstersii Causing Continuous ambulatory Peritoneal Dialysis-Associated Peritonitis.</title>
        <authorList>
            <person name="Zheng B."/>
        </authorList>
    </citation>
    <scope>NUCLEOTIDE SEQUENCE [LARGE SCALE GENOMIC DNA]</scope>
    <source>
        <strain evidence="4 5">8943</strain>
    </source>
</reference>
<dbReference type="Gene3D" id="3.30.160.670">
    <property type="match status" value="1"/>
</dbReference>
<proteinExistence type="predicted"/>
<dbReference type="PROSITE" id="PS51257">
    <property type="entry name" value="PROKAR_LIPOPROTEIN"/>
    <property type="match status" value="1"/>
</dbReference>
<dbReference type="EMBL" id="CP020121">
    <property type="protein sequence ID" value="AQZ97468.1"/>
    <property type="molecule type" value="Genomic_DNA"/>
</dbReference>
<dbReference type="Proteomes" id="UP000242792">
    <property type="component" value="Chromosome"/>
</dbReference>
<evidence type="ECO:0000256" key="1">
    <source>
        <dbReference type="SAM" id="MobiDB-lite"/>
    </source>
</evidence>
<dbReference type="KEGG" id="cke:B5M06_03490"/>
<dbReference type="InterPro" id="IPR025411">
    <property type="entry name" value="DUF4136"/>
</dbReference>
<evidence type="ECO:0000313" key="5">
    <source>
        <dbReference type="Proteomes" id="UP000242792"/>
    </source>
</evidence>
<accession>A0A1V0BC03</accession>
<dbReference type="AlphaFoldDB" id="A0A1V0BC03"/>
<organism evidence="4 5">
    <name type="scientific">Comamonas kerstersii</name>
    <dbReference type="NCBI Taxonomy" id="225992"/>
    <lineage>
        <taxon>Bacteria</taxon>
        <taxon>Pseudomonadati</taxon>
        <taxon>Pseudomonadota</taxon>
        <taxon>Betaproteobacteria</taxon>
        <taxon>Burkholderiales</taxon>
        <taxon>Comamonadaceae</taxon>
        <taxon>Comamonas</taxon>
    </lineage>
</organism>
<dbReference type="RefSeq" id="WP_080025159.1">
    <property type="nucleotide sequence ID" value="NZ_CP020121.1"/>
</dbReference>
<protein>
    <recommendedName>
        <fullName evidence="3">DUF4136 domain-containing protein</fullName>
    </recommendedName>
</protein>
<evidence type="ECO:0000313" key="4">
    <source>
        <dbReference type="EMBL" id="AQZ97468.1"/>
    </source>
</evidence>
<sequence>MTATRFLRRCCMGAALVMAAALAGCATGPREITSSVQSYANMGGIHLPATYRMELLPSQTHQQSFARIEAAAQDALQRVGLTRDPRPDLARLVVQIGASADQGYAYHPGYDNWFYGPRFGWGLGMGFGGPRWGMGMSWMDAPPMVYYRGVQLVIRDTKTQQIVYETSAKYDEIRVDDQQIWRVLFDAALSDFPHPPQGTRQVRTTITPLPAAKPATDAAPASGSTPAAGSDTKTP</sequence>
<keyword evidence="2" id="KW-0732">Signal</keyword>
<name>A0A1V0BC03_9BURK</name>
<dbReference type="Pfam" id="PF13590">
    <property type="entry name" value="DUF4136"/>
    <property type="match status" value="1"/>
</dbReference>
<feature type="domain" description="DUF4136" evidence="3">
    <location>
        <begin position="58"/>
        <end position="193"/>
    </location>
</feature>
<feature type="signal peptide" evidence="2">
    <location>
        <begin position="1"/>
        <end position="23"/>
    </location>
</feature>